<dbReference type="AlphaFoldDB" id="A0AAU7Q8N7"/>
<gene>
    <name evidence="4 7" type="primary">lptA</name>
    <name evidence="7" type="ORF">ABK905_23660</name>
</gene>
<feature type="chain" id="PRO_5043070742" description="Lipopolysaccharide export system protein LptA" evidence="4">
    <location>
        <begin position="28"/>
        <end position="202"/>
    </location>
</feature>
<dbReference type="Gene3D" id="2.60.450.10">
    <property type="entry name" value="Lipopolysaccharide (LPS) transport protein A like domain"/>
    <property type="match status" value="1"/>
</dbReference>
<dbReference type="GO" id="GO:0015920">
    <property type="term" value="P:lipopolysaccharide transport"/>
    <property type="evidence" value="ECO:0007669"/>
    <property type="project" value="UniProtKB-UniRule"/>
</dbReference>
<name>A0AAU7Q8N7_9GAMM</name>
<dbReference type="PANTHER" id="PTHR36504">
    <property type="entry name" value="LIPOPOLYSACCHARIDE EXPORT SYSTEM PROTEIN LPTA"/>
    <property type="match status" value="1"/>
</dbReference>
<keyword evidence="3 4" id="KW-0574">Periplasm</keyword>
<comment type="subcellular location">
    <subcellularLocation>
        <location evidence="4">Periplasm</location>
    </subcellularLocation>
</comment>
<comment type="similarity">
    <text evidence="4">Belongs to the LptA family.</text>
</comment>
<dbReference type="NCBIfam" id="TIGR03002">
    <property type="entry name" value="outer_YhbN_LptA"/>
    <property type="match status" value="1"/>
</dbReference>
<evidence type="ECO:0000256" key="2">
    <source>
        <dbReference type="ARBA" id="ARBA00022729"/>
    </source>
</evidence>
<reference evidence="7" key="1">
    <citation type="submission" date="2024-06" db="EMBL/GenBank/DDBJ databases">
        <authorList>
            <person name="Coelho C."/>
            <person name="Bento M."/>
            <person name="Garcia E."/>
            <person name="Camelo A."/>
            <person name="Brandao I."/>
            <person name="Espirito Santo C."/>
            <person name="Trovao J."/>
            <person name="Verissimo A."/>
            <person name="Costa J."/>
            <person name="Tiago I."/>
        </authorList>
    </citation>
    <scope>NUCLEOTIDE SEQUENCE</scope>
    <source>
        <strain evidence="7">KWT182</strain>
    </source>
</reference>
<accession>A0AAU7Q8N7</accession>
<keyword evidence="2 4" id="KW-0732">Signal</keyword>
<dbReference type="EMBL" id="CP157947">
    <property type="protein sequence ID" value="XBS69389.1"/>
    <property type="molecule type" value="Genomic_DNA"/>
</dbReference>
<keyword evidence="1 4" id="KW-0813">Transport</keyword>
<dbReference type="NCBIfam" id="NF008143">
    <property type="entry name" value="PRK10894.1"/>
    <property type="match status" value="1"/>
</dbReference>
<evidence type="ECO:0000256" key="4">
    <source>
        <dbReference type="HAMAP-Rule" id="MF_01914"/>
    </source>
</evidence>
<dbReference type="FunFam" id="2.60.450.10:FF:000002">
    <property type="entry name" value="Lipopolysaccharide export system protein LptA"/>
    <property type="match status" value="1"/>
</dbReference>
<evidence type="ECO:0000259" key="6">
    <source>
        <dbReference type="Pfam" id="PF03968"/>
    </source>
</evidence>
<dbReference type="GO" id="GO:0043165">
    <property type="term" value="P:Gram-negative-bacterium-type cell outer membrane assembly"/>
    <property type="evidence" value="ECO:0007669"/>
    <property type="project" value="UniProtKB-UniRule"/>
</dbReference>
<dbReference type="Pfam" id="PF03968">
    <property type="entry name" value="LptD_N"/>
    <property type="match status" value="1"/>
</dbReference>
<evidence type="ECO:0000256" key="1">
    <source>
        <dbReference type="ARBA" id="ARBA00022448"/>
    </source>
</evidence>
<dbReference type="InterPro" id="IPR052037">
    <property type="entry name" value="LPS_export_LptA"/>
</dbReference>
<evidence type="ECO:0000313" key="7">
    <source>
        <dbReference type="EMBL" id="XBS69389.1"/>
    </source>
</evidence>
<feature type="region of interest" description="Disordered" evidence="5">
    <location>
        <begin position="166"/>
        <end position="202"/>
    </location>
</feature>
<dbReference type="GO" id="GO:0017089">
    <property type="term" value="F:glycolipid transfer activity"/>
    <property type="evidence" value="ECO:0007669"/>
    <property type="project" value="TreeGrafter"/>
</dbReference>
<feature type="domain" description="Organic solvent tolerance-like N-terminal" evidence="6">
    <location>
        <begin position="37"/>
        <end position="148"/>
    </location>
</feature>
<feature type="compositionally biased region" description="Low complexity" evidence="5">
    <location>
        <begin position="171"/>
        <end position="202"/>
    </location>
</feature>
<dbReference type="InterPro" id="IPR014340">
    <property type="entry name" value="LptA"/>
</dbReference>
<dbReference type="GO" id="GO:0001530">
    <property type="term" value="F:lipopolysaccharide binding"/>
    <property type="evidence" value="ECO:0007669"/>
    <property type="project" value="InterPro"/>
</dbReference>
<dbReference type="GO" id="GO:0030288">
    <property type="term" value="C:outer membrane-bounded periplasmic space"/>
    <property type="evidence" value="ECO:0007669"/>
    <property type="project" value="TreeGrafter"/>
</dbReference>
<dbReference type="InterPro" id="IPR005653">
    <property type="entry name" value="OstA-like_N"/>
</dbReference>
<comment type="function">
    <text evidence="4">Involved in the assembly of lipopolysaccharide (LPS). Required for the translocation of LPS from the inner membrane to the outer membrane. May form a bridge between the inner membrane and the outer membrane, via interactions with LptC and LptD, thereby facilitating LPS transfer across the periplasm.</text>
</comment>
<organism evidence="7">
    <name type="scientific">Acerihabitans sp. KWT182</name>
    <dbReference type="NCBI Taxonomy" id="3157919"/>
    <lineage>
        <taxon>Bacteria</taxon>
        <taxon>Pseudomonadati</taxon>
        <taxon>Pseudomonadota</taxon>
        <taxon>Gammaproteobacteria</taxon>
        <taxon>Enterobacterales</taxon>
        <taxon>Pectobacteriaceae</taxon>
        <taxon>Acerihabitans</taxon>
    </lineage>
</organism>
<evidence type="ECO:0000256" key="5">
    <source>
        <dbReference type="SAM" id="MobiDB-lite"/>
    </source>
</evidence>
<comment type="subunit">
    <text evidence="4">Component of the lipopolysaccharide transport and assembly complex.</text>
</comment>
<proteinExistence type="inferred from homology"/>
<sequence length="202" mass="21658" precursor="true">MKFRTRSKIHNAIAAGALLLLSAKAMALTGDTDQPINVNSAQQAVDMLTNTVTLTGTVVVKQGSIDIRADKVVITRPNGVQGQEVVEGYGNPVTFYQMQDSGKPVKGHAQKVRYEVANDYVILTGDAYIEQVDSNVKGDRITYLVKKQQMEAFSDKGKRVNTVLVPSQLQNKTPAAPGAPNAKAAPAKKAAPTVKPVANQQE</sequence>
<protein>
    <recommendedName>
        <fullName evidence="4">Lipopolysaccharide export system protein LptA</fullName>
    </recommendedName>
</protein>
<evidence type="ECO:0000256" key="3">
    <source>
        <dbReference type="ARBA" id="ARBA00022764"/>
    </source>
</evidence>
<dbReference type="GO" id="GO:0009279">
    <property type="term" value="C:cell outer membrane"/>
    <property type="evidence" value="ECO:0007669"/>
    <property type="project" value="TreeGrafter"/>
</dbReference>
<dbReference type="HAMAP" id="MF_01914">
    <property type="entry name" value="LPS_assembly_LptA"/>
    <property type="match status" value="1"/>
</dbReference>
<dbReference type="PANTHER" id="PTHR36504:SF1">
    <property type="entry name" value="LIPOPOLYSACCHARIDE EXPORT SYSTEM PROTEIN LPTA"/>
    <property type="match status" value="1"/>
</dbReference>
<feature type="signal peptide" evidence="4">
    <location>
        <begin position="1"/>
        <end position="27"/>
    </location>
</feature>